<dbReference type="CDD" id="cd16012">
    <property type="entry name" value="ALP"/>
    <property type="match status" value="1"/>
</dbReference>
<keyword evidence="1" id="KW-0597">Phosphoprotein</keyword>
<accession>A0A9D9IC72</accession>
<evidence type="ECO:0000313" key="6">
    <source>
        <dbReference type="Proteomes" id="UP000810292"/>
    </source>
</evidence>
<keyword evidence="3" id="KW-0460">Magnesium</keyword>
<dbReference type="PRINTS" id="PR00113">
    <property type="entry name" value="ALKPHPHTASE"/>
</dbReference>
<feature type="binding site" evidence="3">
    <location>
        <position position="246"/>
    </location>
    <ligand>
        <name>Zn(2+)</name>
        <dbReference type="ChEBI" id="CHEBI:29105"/>
        <label>2</label>
    </ligand>
</feature>
<dbReference type="PANTHER" id="PTHR11596:SF5">
    <property type="entry name" value="ALKALINE PHOSPHATASE"/>
    <property type="match status" value="1"/>
</dbReference>
<comment type="cofactor">
    <cofactor evidence="3">
        <name>Mg(2+)</name>
        <dbReference type="ChEBI" id="CHEBI:18420"/>
    </cofactor>
    <text evidence="3">Binds 1 Mg(2+) ion.</text>
</comment>
<comment type="caution">
    <text evidence="5">The sequence shown here is derived from an EMBL/GenBank/DDBJ whole genome shotgun (WGS) entry which is preliminary data.</text>
</comment>
<evidence type="ECO:0000256" key="3">
    <source>
        <dbReference type="PIRSR" id="PIRSR601952-2"/>
    </source>
</evidence>
<evidence type="ECO:0000313" key="5">
    <source>
        <dbReference type="EMBL" id="MBO8468881.1"/>
    </source>
</evidence>
<comment type="similarity">
    <text evidence="4">Belongs to the alkaline phosphatase family.</text>
</comment>
<dbReference type="AlphaFoldDB" id="A0A9D9IC72"/>
<feature type="binding site" evidence="3">
    <location>
        <position position="197"/>
    </location>
    <ligand>
        <name>Mg(2+)</name>
        <dbReference type="ChEBI" id="CHEBI:18420"/>
    </ligand>
</feature>
<dbReference type="InterPro" id="IPR001952">
    <property type="entry name" value="Alkaline_phosphatase"/>
</dbReference>
<comment type="cofactor">
    <cofactor evidence="3">
        <name>Zn(2+)</name>
        <dbReference type="ChEBI" id="CHEBI:29105"/>
    </cofactor>
    <text evidence="3">Binds 2 Zn(2+) ions.</text>
</comment>
<evidence type="ECO:0000256" key="1">
    <source>
        <dbReference type="ARBA" id="ARBA00022553"/>
    </source>
</evidence>
<feature type="binding site" evidence="3">
    <location>
        <position position="75"/>
    </location>
    <ligand>
        <name>Mg(2+)</name>
        <dbReference type="ChEBI" id="CHEBI:18420"/>
    </ligand>
</feature>
<feature type="binding site" evidence="3">
    <location>
        <position position="206"/>
    </location>
    <ligand>
        <name>Zn(2+)</name>
        <dbReference type="ChEBI" id="CHEBI:29105"/>
        <label>2</label>
    </ligand>
</feature>
<dbReference type="Gene3D" id="3.40.720.10">
    <property type="entry name" value="Alkaline Phosphatase, subunit A"/>
    <property type="match status" value="1"/>
</dbReference>
<dbReference type="GO" id="GO:0004035">
    <property type="term" value="F:alkaline phosphatase activity"/>
    <property type="evidence" value="ECO:0007669"/>
    <property type="project" value="TreeGrafter"/>
</dbReference>
<keyword evidence="3" id="KW-0479">Metal-binding</keyword>
<dbReference type="GO" id="GO:0046872">
    <property type="term" value="F:metal ion binding"/>
    <property type="evidence" value="ECO:0007669"/>
    <property type="project" value="UniProtKB-KW"/>
</dbReference>
<proteinExistence type="inferred from homology"/>
<feature type="binding site" evidence="3">
    <location>
        <position position="375"/>
    </location>
    <ligand>
        <name>Zn(2+)</name>
        <dbReference type="ChEBI" id="CHEBI:29105"/>
        <label>2</label>
    </ligand>
</feature>
<evidence type="ECO:0000256" key="4">
    <source>
        <dbReference type="RuleBase" id="RU003946"/>
    </source>
</evidence>
<sequence length="412" mass="44790">TFTQFPVVGIQYTQDATSFAPDSASTATSLSSGFKTHSGVIGMGIDKTTKGTTIAEMLRDKGWKIGIVSTVTINHATPAAYYAHVASRNDYYEIGLQMAASDFDYFGGGSVNQADNGDKSIYEVLEDNGYLVTNDRDTILSLNSDSGKVYAYSPVLQDDGAMMYALDAEDDQLQLKDFVRKGIDVLDNETGFFMMVESGKIDWAGHANDALANIYDTLAFDEAIQVAVEFAKQHPEETLIVVTGDHETGGMTIGYAATGYDTAFDILRNQKCSFVAFDEMVAERTAAGDFSFDVLMDMVEENFGLVAPGESAEVEALVMNDYEYALLQKAYDDAMSGNVDGYEESLLYGGYNPISVTLTHIINNKAGIGWTSYFHTGLPVPVYAYGEGAEAFIGSYDNTQVALRLMDLTDAR</sequence>
<keyword evidence="3" id="KW-0862">Zinc</keyword>
<feature type="binding site" evidence="3">
    <location>
        <position position="77"/>
    </location>
    <ligand>
        <name>Mg(2+)</name>
        <dbReference type="ChEBI" id="CHEBI:18420"/>
    </ligand>
</feature>
<dbReference type="Proteomes" id="UP000810292">
    <property type="component" value="Unassembled WGS sequence"/>
</dbReference>
<feature type="binding site" evidence="3">
    <location>
        <position position="202"/>
    </location>
    <ligand>
        <name>Zn(2+)</name>
        <dbReference type="ChEBI" id="CHEBI:29105"/>
        <label>2</label>
    </ligand>
</feature>
<dbReference type="SMART" id="SM00098">
    <property type="entry name" value="alkPPc"/>
    <property type="match status" value="1"/>
</dbReference>
<feature type="non-terminal residue" evidence="5">
    <location>
        <position position="1"/>
    </location>
</feature>
<dbReference type="PANTHER" id="PTHR11596">
    <property type="entry name" value="ALKALINE PHOSPHATASE"/>
    <property type="match status" value="1"/>
</dbReference>
<feature type="binding site" evidence="3">
    <location>
        <position position="245"/>
    </location>
    <ligand>
        <name>Zn(2+)</name>
        <dbReference type="ChEBI" id="CHEBI:29105"/>
        <label>2</label>
    </ligand>
</feature>
<dbReference type="SUPFAM" id="SSF53649">
    <property type="entry name" value="Alkaline phosphatase-like"/>
    <property type="match status" value="1"/>
</dbReference>
<protein>
    <submittedName>
        <fullName evidence="5">Alkaline phosphatase</fullName>
    </submittedName>
</protein>
<name>A0A9D9IC72_9SPIO</name>
<organism evidence="5 6">
    <name type="scientific">Candidatus Ornithospirochaeta stercoravium</name>
    <dbReference type="NCBI Taxonomy" id="2840897"/>
    <lineage>
        <taxon>Bacteria</taxon>
        <taxon>Pseudomonadati</taxon>
        <taxon>Spirochaetota</taxon>
        <taxon>Spirochaetia</taxon>
        <taxon>Spirochaetales</taxon>
        <taxon>Spirochaetaceae</taxon>
        <taxon>Spirochaetaceae incertae sedis</taxon>
        <taxon>Candidatus Ornithospirochaeta</taxon>
    </lineage>
</organism>
<gene>
    <name evidence="5" type="ORF">IAA72_03750</name>
</gene>
<reference evidence="5" key="1">
    <citation type="submission" date="2020-10" db="EMBL/GenBank/DDBJ databases">
        <authorList>
            <person name="Gilroy R."/>
        </authorList>
    </citation>
    <scope>NUCLEOTIDE SEQUENCE</scope>
    <source>
        <strain evidence="5">14700</strain>
    </source>
</reference>
<feature type="active site" description="Phosphoserine intermediate" evidence="2">
    <location>
        <position position="23"/>
    </location>
</feature>
<dbReference type="Pfam" id="PF00245">
    <property type="entry name" value="Alk_phosphatase"/>
    <property type="match status" value="2"/>
</dbReference>
<reference evidence="5" key="2">
    <citation type="journal article" date="2021" name="PeerJ">
        <title>Extensive microbial diversity within the chicken gut microbiome revealed by metagenomics and culture.</title>
        <authorList>
            <person name="Gilroy R."/>
            <person name="Ravi A."/>
            <person name="Getino M."/>
            <person name="Pursley I."/>
            <person name="Horton D.L."/>
            <person name="Alikhan N.F."/>
            <person name="Baker D."/>
            <person name="Gharbi K."/>
            <person name="Hall N."/>
            <person name="Watson M."/>
            <person name="Adriaenssens E.M."/>
            <person name="Foster-Nyarko E."/>
            <person name="Jarju S."/>
            <person name="Secka A."/>
            <person name="Antonio M."/>
            <person name="Oren A."/>
            <person name="Chaudhuri R.R."/>
            <person name="La Ragione R."/>
            <person name="Hildebrand F."/>
            <person name="Pallen M.J."/>
        </authorList>
    </citation>
    <scope>NUCLEOTIDE SEQUENCE</scope>
    <source>
        <strain evidence="5">14700</strain>
    </source>
</reference>
<dbReference type="EMBL" id="JADIMF010000059">
    <property type="protein sequence ID" value="MBO8468881.1"/>
    <property type="molecule type" value="Genomic_DNA"/>
</dbReference>
<dbReference type="InterPro" id="IPR017850">
    <property type="entry name" value="Alkaline_phosphatase_core_sf"/>
</dbReference>
<evidence type="ECO:0000256" key="2">
    <source>
        <dbReference type="PIRSR" id="PIRSR601952-1"/>
    </source>
</evidence>
<dbReference type="Gene3D" id="1.10.60.40">
    <property type="match status" value="1"/>
</dbReference>